<dbReference type="KEGG" id="csb:CLSA_c34310"/>
<name>U5MUG7_CLOSA</name>
<protein>
    <submittedName>
        <fullName evidence="2">Uncharacterized protein</fullName>
    </submittedName>
</protein>
<keyword evidence="1" id="KW-0812">Transmembrane</keyword>
<sequence length="48" mass="5415">MIAMIIIAFAGALEFLNHIMIGYALVWMLVVVSILRTVIFYIMDVKGI</sequence>
<reference evidence="2 3" key="1">
    <citation type="journal article" date="2013" name="Genome Announc.">
        <title>Complete Genome Sequence of the Solvent Producer Clostridium saccharobutylicum NCP262 (DSM 13864).</title>
        <authorList>
            <person name="Poehlein A."/>
            <person name="Hartwich K."/>
            <person name="Krabben P."/>
            <person name="Ehrenreich A."/>
            <person name="Liebl W."/>
            <person name="Durre P."/>
            <person name="Gottschalk G."/>
            <person name="Daniel R."/>
        </authorList>
    </citation>
    <scope>NUCLEOTIDE SEQUENCE [LARGE SCALE GENOMIC DNA]</scope>
    <source>
        <strain evidence="2">DSM 13864</strain>
    </source>
</reference>
<dbReference type="HOGENOM" id="CLU_3151381_0_0_9"/>
<evidence type="ECO:0000256" key="1">
    <source>
        <dbReference type="SAM" id="Phobius"/>
    </source>
</evidence>
<organism evidence="2 3">
    <name type="scientific">Clostridium saccharobutylicum DSM 13864</name>
    <dbReference type="NCBI Taxonomy" id="1345695"/>
    <lineage>
        <taxon>Bacteria</taxon>
        <taxon>Bacillati</taxon>
        <taxon>Bacillota</taxon>
        <taxon>Clostridia</taxon>
        <taxon>Eubacteriales</taxon>
        <taxon>Clostridiaceae</taxon>
        <taxon>Clostridium</taxon>
    </lineage>
</organism>
<accession>U5MUG7</accession>
<gene>
    <name evidence="2" type="ORF">CLSA_c34310</name>
</gene>
<dbReference type="EMBL" id="CP006721">
    <property type="protein sequence ID" value="AGX44394.1"/>
    <property type="molecule type" value="Genomic_DNA"/>
</dbReference>
<dbReference type="Proteomes" id="UP000017118">
    <property type="component" value="Chromosome"/>
</dbReference>
<dbReference type="AlphaFoldDB" id="U5MUG7"/>
<keyword evidence="1" id="KW-1133">Transmembrane helix</keyword>
<evidence type="ECO:0000313" key="3">
    <source>
        <dbReference type="Proteomes" id="UP000017118"/>
    </source>
</evidence>
<evidence type="ECO:0000313" key="2">
    <source>
        <dbReference type="EMBL" id="AGX44394.1"/>
    </source>
</evidence>
<keyword evidence="1" id="KW-0472">Membrane</keyword>
<dbReference type="PATRIC" id="fig|1345695.3.peg.3413"/>
<proteinExistence type="predicted"/>
<keyword evidence="3" id="KW-1185">Reference proteome</keyword>
<feature type="transmembrane region" description="Helical" evidence="1">
    <location>
        <begin position="20"/>
        <end position="43"/>
    </location>
</feature>